<dbReference type="Pfam" id="PF09937">
    <property type="entry name" value="DUF2169"/>
    <property type="match status" value="1"/>
</dbReference>
<gene>
    <name evidence="3" type="ORF">Q4490_13475</name>
</gene>
<dbReference type="InterPro" id="IPR018683">
    <property type="entry name" value="DUF2169"/>
</dbReference>
<feature type="region of interest" description="Disordered" evidence="1">
    <location>
        <begin position="1"/>
        <end position="21"/>
    </location>
</feature>
<evidence type="ECO:0000313" key="4">
    <source>
        <dbReference type="Proteomes" id="UP001169862"/>
    </source>
</evidence>
<proteinExistence type="predicted"/>
<feature type="domain" description="DUF2169" evidence="2">
    <location>
        <begin position="42"/>
        <end position="345"/>
    </location>
</feature>
<evidence type="ECO:0000256" key="1">
    <source>
        <dbReference type="SAM" id="MobiDB-lite"/>
    </source>
</evidence>
<evidence type="ECO:0000313" key="3">
    <source>
        <dbReference type="EMBL" id="MDO6454579.1"/>
    </source>
</evidence>
<sequence>MNRPDTVISSPLPKAKVPDVENQTPYPTQYFQTVDPDDNVFHVVVLKATYDMTQTNEFGQLESHTELTALATSDQFEGEPGETPLIYESDYCAFKPKCDVFLMNAIAYAPENQALARWPVAVAVGDWKKIVNVTGPRKFILKDGAYQLTEPQAVKVVELNYSNALGGENRWPEKPNAEGEFAIHEVAPENSIGKGFADKDWLSYAKPTSYPAPQIELYEQAYTGQAEYPAVSLTPMMKTWEPRVDLAGSYNDDWKHHRWPKLPIDHDYAFWNCTPADQQIDYPVGGEVVNLVNLHPEVPHIRFSLPTDQFVCDVYLDEGPVLKQKMHLDTLAIDMQNLKLITVHRVNVISGINSLEFKVRLSKRENSI</sequence>
<protein>
    <submittedName>
        <fullName evidence="3">DUF2169 domain-containing protein</fullName>
    </submittedName>
</protein>
<accession>A0AAW7XMR0</accession>
<reference evidence="3" key="1">
    <citation type="submission" date="2023-07" db="EMBL/GenBank/DDBJ databases">
        <title>Genome content predicts the carbon catabolic preferences of heterotrophic bacteria.</title>
        <authorList>
            <person name="Gralka M."/>
        </authorList>
    </citation>
    <scope>NUCLEOTIDE SEQUENCE</scope>
    <source>
        <strain evidence="3">I2M16</strain>
    </source>
</reference>
<dbReference type="Proteomes" id="UP001169862">
    <property type="component" value="Unassembled WGS sequence"/>
</dbReference>
<comment type="caution">
    <text evidence="3">The sequence shown here is derived from an EMBL/GenBank/DDBJ whole genome shotgun (WGS) entry which is preliminary data.</text>
</comment>
<organism evidence="3 4">
    <name type="scientific">Neptunomonas phycophila</name>
    <dbReference type="NCBI Taxonomy" id="1572645"/>
    <lineage>
        <taxon>Bacteria</taxon>
        <taxon>Pseudomonadati</taxon>
        <taxon>Pseudomonadota</taxon>
        <taxon>Gammaproteobacteria</taxon>
        <taxon>Oceanospirillales</taxon>
        <taxon>Oceanospirillaceae</taxon>
        <taxon>Neptunomonas</taxon>
    </lineage>
</organism>
<evidence type="ECO:0000259" key="2">
    <source>
        <dbReference type="Pfam" id="PF09937"/>
    </source>
</evidence>
<dbReference type="EMBL" id="JAUOPG010000009">
    <property type="protein sequence ID" value="MDO6454579.1"/>
    <property type="molecule type" value="Genomic_DNA"/>
</dbReference>
<dbReference type="AlphaFoldDB" id="A0AAW7XMR0"/>
<name>A0AAW7XMR0_9GAMM</name>
<dbReference type="RefSeq" id="WP_303551339.1">
    <property type="nucleotide sequence ID" value="NZ_JAUOPG010000009.1"/>
</dbReference>